<dbReference type="AlphaFoldDB" id="A0A7D9IL33"/>
<dbReference type="Proteomes" id="UP001152795">
    <property type="component" value="Unassembled WGS sequence"/>
</dbReference>
<organism evidence="1 2">
    <name type="scientific">Paramuricea clavata</name>
    <name type="common">Red gorgonian</name>
    <name type="synonym">Violescent sea-whip</name>
    <dbReference type="NCBI Taxonomy" id="317549"/>
    <lineage>
        <taxon>Eukaryota</taxon>
        <taxon>Metazoa</taxon>
        <taxon>Cnidaria</taxon>
        <taxon>Anthozoa</taxon>
        <taxon>Octocorallia</taxon>
        <taxon>Malacalcyonacea</taxon>
        <taxon>Plexauridae</taxon>
        <taxon>Paramuricea</taxon>
    </lineage>
</organism>
<dbReference type="SMART" id="SM00060">
    <property type="entry name" value="FN3"/>
    <property type="match status" value="1"/>
</dbReference>
<dbReference type="SUPFAM" id="SSF49265">
    <property type="entry name" value="Fibronectin type III"/>
    <property type="match status" value="1"/>
</dbReference>
<dbReference type="EMBL" id="CACRXK020006750">
    <property type="protein sequence ID" value="CAB4010323.1"/>
    <property type="molecule type" value="Genomic_DNA"/>
</dbReference>
<feature type="non-terminal residue" evidence="1">
    <location>
        <position position="1"/>
    </location>
</feature>
<dbReference type="Pfam" id="PF00041">
    <property type="entry name" value="fn3"/>
    <property type="match status" value="1"/>
</dbReference>
<evidence type="ECO:0000313" key="2">
    <source>
        <dbReference type="Proteomes" id="UP001152795"/>
    </source>
</evidence>
<name>A0A7D9IL33_PARCT</name>
<keyword evidence="2" id="KW-1185">Reference proteome</keyword>
<dbReference type="PROSITE" id="PS50853">
    <property type="entry name" value="FN3"/>
    <property type="match status" value="1"/>
</dbReference>
<dbReference type="InterPro" id="IPR036116">
    <property type="entry name" value="FN3_sf"/>
</dbReference>
<accession>A0A7D9IL33</accession>
<gene>
    <name evidence="1" type="ORF">PACLA_8A013831</name>
</gene>
<dbReference type="OrthoDB" id="10436803at2759"/>
<comment type="caution">
    <text evidence="1">The sequence shown here is derived from an EMBL/GenBank/DDBJ whole genome shotgun (WGS) entry which is preliminary data.</text>
</comment>
<dbReference type="Gene3D" id="2.60.40.10">
    <property type="entry name" value="Immunoglobulins"/>
    <property type="match status" value="1"/>
</dbReference>
<proteinExistence type="predicted"/>
<dbReference type="InterPro" id="IPR003961">
    <property type="entry name" value="FN3_dom"/>
</dbReference>
<dbReference type="InterPro" id="IPR013783">
    <property type="entry name" value="Ig-like_fold"/>
</dbReference>
<evidence type="ECO:0000313" key="1">
    <source>
        <dbReference type="EMBL" id="CAB4010323.1"/>
    </source>
</evidence>
<sequence>MTNVYSNKFIYAKDYERTLPKPAAPRLVEAGWQTIQLQFNTTEFEEHRNRHYILEVKPQWGPQEKNNLFVVFPYTMKYHYANQTTYTVKDLEPNTGYKFRVIAIKLNKSSPYSSWSNVINTTTTCKKLRCGPTNIRLELRTQKPYQKDEELMSTFHWKPDTTLFAERNKTQLKFIIQDLYSLMKNVQCYSGKFGYKKSYS</sequence>
<protein>
    <submittedName>
        <fullName evidence="1">---NA</fullName>
    </submittedName>
</protein>
<reference evidence="1" key="1">
    <citation type="submission" date="2020-04" db="EMBL/GenBank/DDBJ databases">
        <authorList>
            <person name="Alioto T."/>
            <person name="Alioto T."/>
            <person name="Gomez Garrido J."/>
        </authorList>
    </citation>
    <scope>NUCLEOTIDE SEQUENCE</scope>
    <source>
        <strain evidence="1">A484AB</strain>
    </source>
</reference>
<dbReference type="CDD" id="cd00063">
    <property type="entry name" value="FN3"/>
    <property type="match status" value="1"/>
</dbReference>